<dbReference type="Proteomes" id="UP000886878">
    <property type="component" value="Unassembled WGS sequence"/>
</dbReference>
<dbReference type="InterPro" id="IPR003439">
    <property type="entry name" value="ABC_transporter-like_ATP-bd"/>
</dbReference>
<evidence type="ECO:0000256" key="1">
    <source>
        <dbReference type="ARBA" id="ARBA00004202"/>
    </source>
</evidence>
<evidence type="ECO:0000256" key="9">
    <source>
        <dbReference type="ARBA" id="ARBA00024432"/>
    </source>
</evidence>
<keyword evidence="3" id="KW-0813">Transport</keyword>
<accession>A0A9D1U3B7</accession>
<evidence type="ECO:0000256" key="2">
    <source>
        <dbReference type="ARBA" id="ARBA00011131"/>
    </source>
</evidence>
<evidence type="ECO:0000256" key="6">
    <source>
        <dbReference type="ARBA" id="ARBA00022840"/>
    </source>
</evidence>
<evidence type="ECO:0000256" key="8">
    <source>
        <dbReference type="ARBA" id="ARBA00024359"/>
    </source>
</evidence>
<comment type="subunit">
    <text evidence="2">The complex is composed of two ATP-binding proteins (HrtA), two transmembrane proteins (HrtB) and a solute-binding protein.</text>
</comment>
<dbReference type="AlphaFoldDB" id="A0A9D1U3B7"/>
<name>A0A9D1U3B7_9LACO</name>
<dbReference type="Pfam" id="PF00005">
    <property type="entry name" value="ABC_tran"/>
    <property type="match status" value="1"/>
</dbReference>
<dbReference type="GO" id="GO:0022857">
    <property type="term" value="F:transmembrane transporter activity"/>
    <property type="evidence" value="ECO:0007669"/>
    <property type="project" value="TreeGrafter"/>
</dbReference>
<dbReference type="InterPro" id="IPR017871">
    <property type="entry name" value="ABC_transporter-like_CS"/>
</dbReference>
<dbReference type="Gene3D" id="3.40.50.300">
    <property type="entry name" value="P-loop containing nucleotide triphosphate hydrolases"/>
    <property type="match status" value="1"/>
</dbReference>
<dbReference type="EMBL" id="DXGK01000071">
    <property type="protein sequence ID" value="HIW70451.1"/>
    <property type="molecule type" value="Genomic_DNA"/>
</dbReference>
<dbReference type="GO" id="GO:0005886">
    <property type="term" value="C:plasma membrane"/>
    <property type="evidence" value="ECO:0007669"/>
    <property type="project" value="UniProtKB-SubCell"/>
</dbReference>
<gene>
    <name evidence="12" type="ORF">H9876_03625</name>
</gene>
<dbReference type="SMART" id="SM00382">
    <property type="entry name" value="AAA"/>
    <property type="match status" value="1"/>
</dbReference>
<evidence type="ECO:0000256" key="7">
    <source>
        <dbReference type="ARBA" id="ARBA00023136"/>
    </source>
</evidence>
<dbReference type="CDD" id="cd03255">
    <property type="entry name" value="ABC_MJ0796_LolCDE_FtsE"/>
    <property type="match status" value="1"/>
</dbReference>
<dbReference type="InterPro" id="IPR003593">
    <property type="entry name" value="AAA+_ATPase"/>
</dbReference>
<keyword evidence="5" id="KW-0547">Nucleotide-binding</keyword>
<dbReference type="GO" id="GO:0005524">
    <property type="term" value="F:ATP binding"/>
    <property type="evidence" value="ECO:0007669"/>
    <property type="project" value="UniProtKB-KW"/>
</dbReference>
<dbReference type="GO" id="GO:0016887">
    <property type="term" value="F:ATP hydrolysis activity"/>
    <property type="evidence" value="ECO:0007669"/>
    <property type="project" value="InterPro"/>
</dbReference>
<evidence type="ECO:0000256" key="3">
    <source>
        <dbReference type="ARBA" id="ARBA00022448"/>
    </source>
</evidence>
<reference evidence="12" key="1">
    <citation type="journal article" date="2021" name="PeerJ">
        <title>Extensive microbial diversity within the chicken gut microbiome revealed by metagenomics and culture.</title>
        <authorList>
            <person name="Gilroy R."/>
            <person name="Ravi A."/>
            <person name="Getino M."/>
            <person name="Pursley I."/>
            <person name="Horton D.L."/>
            <person name="Alikhan N.F."/>
            <person name="Baker D."/>
            <person name="Gharbi K."/>
            <person name="Hall N."/>
            <person name="Watson M."/>
            <person name="Adriaenssens E.M."/>
            <person name="Foster-Nyarko E."/>
            <person name="Jarju S."/>
            <person name="Secka A."/>
            <person name="Antonio M."/>
            <person name="Oren A."/>
            <person name="Chaudhuri R.R."/>
            <person name="La Ragione R."/>
            <person name="Hildebrand F."/>
            <person name="Pallen M.J."/>
        </authorList>
    </citation>
    <scope>NUCLEOTIDE SEQUENCE</scope>
    <source>
        <strain evidence="12">ChiHejej3B27-2180</strain>
    </source>
</reference>
<evidence type="ECO:0000256" key="5">
    <source>
        <dbReference type="ARBA" id="ARBA00022741"/>
    </source>
</evidence>
<evidence type="ECO:0000313" key="12">
    <source>
        <dbReference type="EMBL" id="HIW70451.1"/>
    </source>
</evidence>
<dbReference type="PROSITE" id="PS50893">
    <property type="entry name" value="ABC_TRANSPORTER_2"/>
    <property type="match status" value="1"/>
</dbReference>
<keyword evidence="7" id="KW-0472">Membrane</keyword>
<keyword evidence="4" id="KW-1003">Cell membrane</keyword>
<dbReference type="InterPro" id="IPR027417">
    <property type="entry name" value="P-loop_NTPase"/>
</dbReference>
<feature type="domain" description="ABC transporter" evidence="11">
    <location>
        <begin position="4"/>
        <end position="223"/>
    </location>
</feature>
<reference evidence="12" key="2">
    <citation type="submission" date="2021-04" db="EMBL/GenBank/DDBJ databases">
        <authorList>
            <person name="Gilroy R."/>
        </authorList>
    </citation>
    <scope>NUCLEOTIDE SEQUENCE</scope>
    <source>
        <strain evidence="12">ChiHejej3B27-2180</strain>
    </source>
</reference>
<sequence>MNAIQMQHVNKNFGTGVGKVQALKDINFVAKKGDLNLVVGPSGSGKSTFLTIAGGLQKPSSGIVEIGGVDVSSLSNKESDQLRLHKVGFVLQNYDLLPYLTVKEQFLLVDRVSDQTLDEHSLQLLLADLGINQLVDKYPPELSGGQMQRVAIARALYQRPTIVLADEPTAALDTQRVQIVGKLLAQLAHQRGEAVIVVTHDNRLRQFADHVYHIIDGQMTAEQ</sequence>
<evidence type="ECO:0000259" key="11">
    <source>
        <dbReference type="PROSITE" id="PS50893"/>
    </source>
</evidence>
<comment type="subcellular location">
    <subcellularLocation>
        <location evidence="1">Cell membrane</location>
        <topology evidence="1">Peripheral membrane protein</topology>
    </subcellularLocation>
</comment>
<organism evidence="12 13">
    <name type="scientific">Candidatus Limosilactobacillus merdipullorum</name>
    <dbReference type="NCBI Taxonomy" id="2838653"/>
    <lineage>
        <taxon>Bacteria</taxon>
        <taxon>Bacillati</taxon>
        <taxon>Bacillota</taxon>
        <taxon>Bacilli</taxon>
        <taxon>Lactobacillales</taxon>
        <taxon>Lactobacillaceae</taxon>
        <taxon>Limosilactobacillus</taxon>
    </lineage>
</organism>
<comment type="similarity">
    <text evidence="8">Belongs to the ABC transporter superfamily. HrtA family.</text>
</comment>
<dbReference type="SUPFAM" id="SSF52540">
    <property type="entry name" value="P-loop containing nucleoside triphosphate hydrolases"/>
    <property type="match status" value="1"/>
</dbReference>
<evidence type="ECO:0000256" key="4">
    <source>
        <dbReference type="ARBA" id="ARBA00022475"/>
    </source>
</evidence>
<protein>
    <recommendedName>
        <fullName evidence="9">Putative hemin import ATP-binding protein HrtA</fullName>
    </recommendedName>
</protein>
<keyword evidence="6 12" id="KW-0067">ATP-binding</keyword>
<dbReference type="InterPro" id="IPR017911">
    <property type="entry name" value="MacB-like_ATP-bd"/>
</dbReference>
<evidence type="ECO:0000313" key="13">
    <source>
        <dbReference type="Proteomes" id="UP000886878"/>
    </source>
</evidence>
<dbReference type="PANTHER" id="PTHR24220">
    <property type="entry name" value="IMPORT ATP-BINDING PROTEIN"/>
    <property type="match status" value="1"/>
</dbReference>
<comment type="caution">
    <text evidence="12">The sequence shown here is derived from an EMBL/GenBank/DDBJ whole genome shotgun (WGS) entry which is preliminary data.</text>
</comment>
<dbReference type="PANTHER" id="PTHR24220:SF666">
    <property type="entry name" value="HEMIN IMPORT ATP-BINDING PROTEIN HRTA-RELATED"/>
    <property type="match status" value="1"/>
</dbReference>
<proteinExistence type="inferred from homology"/>
<comment type="function">
    <text evidence="10">Part of the ABC transporter complex hrt involved in hemin import. Responsible for energy coupling to the transport system.</text>
</comment>
<evidence type="ECO:0000256" key="10">
    <source>
        <dbReference type="ARBA" id="ARBA00024721"/>
    </source>
</evidence>
<dbReference type="PROSITE" id="PS00211">
    <property type="entry name" value="ABC_TRANSPORTER_1"/>
    <property type="match status" value="1"/>
</dbReference>
<dbReference type="InterPro" id="IPR015854">
    <property type="entry name" value="ABC_transpr_LolD-like"/>
</dbReference>